<protein>
    <submittedName>
        <fullName evidence="2">RNase Z-like protein</fullName>
    </submittedName>
</protein>
<evidence type="ECO:0000313" key="3">
    <source>
        <dbReference type="Proteomes" id="UP000250235"/>
    </source>
</evidence>
<keyword evidence="1" id="KW-1133">Transmembrane helix</keyword>
<keyword evidence="1" id="KW-0812">Transmembrane</keyword>
<proteinExistence type="predicted"/>
<feature type="transmembrane region" description="Helical" evidence="1">
    <location>
        <begin position="85"/>
        <end position="106"/>
    </location>
</feature>
<keyword evidence="3" id="KW-1185">Reference proteome</keyword>
<organism evidence="2 3">
    <name type="scientific">Dorcoceras hygrometricum</name>
    <dbReference type="NCBI Taxonomy" id="472368"/>
    <lineage>
        <taxon>Eukaryota</taxon>
        <taxon>Viridiplantae</taxon>
        <taxon>Streptophyta</taxon>
        <taxon>Embryophyta</taxon>
        <taxon>Tracheophyta</taxon>
        <taxon>Spermatophyta</taxon>
        <taxon>Magnoliopsida</taxon>
        <taxon>eudicotyledons</taxon>
        <taxon>Gunneridae</taxon>
        <taxon>Pentapetalae</taxon>
        <taxon>asterids</taxon>
        <taxon>lamiids</taxon>
        <taxon>Lamiales</taxon>
        <taxon>Gesneriaceae</taxon>
        <taxon>Didymocarpoideae</taxon>
        <taxon>Trichosporeae</taxon>
        <taxon>Loxocarpinae</taxon>
        <taxon>Dorcoceras</taxon>
    </lineage>
</organism>
<dbReference type="Proteomes" id="UP000250235">
    <property type="component" value="Unassembled WGS sequence"/>
</dbReference>
<accession>A0A2Z7CGI5</accession>
<evidence type="ECO:0000256" key="1">
    <source>
        <dbReference type="SAM" id="Phobius"/>
    </source>
</evidence>
<reference evidence="2 3" key="1">
    <citation type="journal article" date="2015" name="Proc. Natl. Acad. Sci. U.S.A.">
        <title>The resurrection genome of Boea hygrometrica: A blueprint for survival of dehydration.</title>
        <authorList>
            <person name="Xiao L."/>
            <person name="Yang G."/>
            <person name="Zhang L."/>
            <person name="Yang X."/>
            <person name="Zhao S."/>
            <person name="Ji Z."/>
            <person name="Zhou Q."/>
            <person name="Hu M."/>
            <person name="Wang Y."/>
            <person name="Chen M."/>
            <person name="Xu Y."/>
            <person name="Jin H."/>
            <person name="Xiao X."/>
            <person name="Hu G."/>
            <person name="Bao F."/>
            <person name="Hu Y."/>
            <person name="Wan P."/>
            <person name="Li L."/>
            <person name="Deng X."/>
            <person name="Kuang T."/>
            <person name="Xiang C."/>
            <person name="Zhu J.K."/>
            <person name="Oliver M.J."/>
            <person name="He Y."/>
        </authorList>
    </citation>
    <scope>NUCLEOTIDE SEQUENCE [LARGE SCALE GENOMIC DNA]</scope>
    <source>
        <strain evidence="3">cv. XS01</strain>
    </source>
</reference>
<gene>
    <name evidence="2" type="ORF">F511_31942</name>
</gene>
<evidence type="ECO:0000313" key="2">
    <source>
        <dbReference type="EMBL" id="KZV46028.1"/>
    </source>
</evidence>
<keyword evidence="1" id="KW-0472">Membrane</keyword>
<dbReference type="AlphaFoldDB" id="A0A2Z7CGI5"/>
<name>A0A2Z7CGI5_9LAMI</name>
<sequence>MDVAKYLRSAAIISPAFVFSVSDLFVVLERHRFGVELFNQLFDFVRHQLSQDFARCLISRWVVQLLAIFSDQLLVYPAADLDIYLASRFVCLNCVFGSISLLRVILEIFEILGLEVSAGDIFDDVIFCVGIVVADVSFAAGSLARCVLCFGSWRQQRFRGFQQESAIEFRNVDECFALFVWLLVVNAGQPSCSARRVRRRLVSARSFSRMAFTRVFGISRSVIVTQYKETQVLQLVVGSTQLAVPQEVASVSQ</sequence>
<dbReference type="EMBL" id="KQ995731">
    <property type="protein sequence ID" value="KZV46028.1"/>
    <property type="molecule type" value="Genomic_DNA"/>
</dbReference>